<name>A0AA36IRK3_9DINO</name>
<dbReference type="InterPro" id="IPR011990">
    <property type="entry name" value="TPR-like_helical_dom_sf"/>
</dbReference>
<comment type="caution">
    <text evidence="2">The sequence shown here is derived from an EMBL/GenBank/DDBJ whole genome shotgun (WGS) entry which is preliminary data.</text>
</comment>
<dbReference type="Proteomes" id="UP001178507">
    <property type="component" value="Unassembled WGS sequence"/>
</dbReference>
<feature type="region of interest" description="Disordered" evidence="1">
    <location>
        <begin position="1"/>
        <end position="20"/>
    </location>
</feature>
<reference evidence="2" key="1">
    <citation type="submission" date="2023-08" db="EMBL/GenBank/DDBJ databases">
        <authorList>
            <person name="Chen Y."/>
            <person name="Shah S."/>
            <person name="Dougan E. K."/>
            <person name="Thang M."/>
            <person name="Chan C."/>
        </authorList>
    </citation>
    <scope>NUCLEOTIDE SEQUENCE</scope>
</reference>
<evidence type="ECO:0000313" key="2">
    <source>
        <dbReference type="EMBL" id="CAJ1392676.1"/>
    </source>
</evidence>
<gene>
    <name evidence="2" type="ORF">EVOR1521_LOCUS17718</name>
</gene>
<proteinExistence type="predicted"/>
<keyword evidence="3" id="KW-1185">Reference proteome</keyword>
<organism evidence="2 3">
    <name type="scientific">Effrenium voratum</name>
    <dbReference type="NCBI Taxonomy" id="2562239"/>
    <lineage>
        <taxon>Eukaryota</taxon>
        <taxon>Sar</taxon>
        <taxon>Alveolata</taxon>
        <taxon>Dinophyceae</taxon>
        <taxon>Suessiales</taxon>
        <taxon>Symbiodiniaceae</taxon>
        <taxon>Effrenium</taxon>
    </lineage>
</organism>
<protein>
    <submittedName>
        <fullName evidence="2">Uncharacterized protein</fullName>
    </submittedName>
</protein>
<dbReference type="EMBL" id="CAUJNA010002380">
    <property type="protein sequence ID" value="CAJ1392676.1"/>
    <property type="molecule type" value="Genomic_DNA"/>
</dbReference>
<evidence type="ECO:0000256" key="1">
    <source>
        <dbReference type="SAM" id="MobiDB-lite"/>
    </source>
</evidence>
<dbReference type="AlphaFoldDB" id="A0AA36IRK3"/>
<evidence type="ECO:0000313" key="3">
    <source>
        <dbReference type="Proteomes" id="UP001178507"/>
    </source>
</evidence>
<sequence>MEEIGRWPSRVGGRPFSDSKGQVERSTLLKEVSQILRSTGLSQDEVGTILAELPGPLAIANAQSYSILLNLFRKRRWNQVIYLWQCMQHNGIKTNSQTSGLAAESFLRSRSWHASLVVINNMRDKRLPLKKEAMGALLSINARRRLWQEALDQFIKDGPHHRSQKNRLFQALADVGQVSGMRRLKSFLSELHRR</sequence>
<accession>A0AA36IRK3</accession>
<dbReference type="Gene3D" id="1.25.40.10">
    <property type="entry name" value="Tetratricopeptide repeat domain"/>
    <property type="match status" value="1"/>
</dbReference>